<organism evidence="5 6">
    <name type="scientific">Rhodotorula graminis (strain WP1)</name>
    <dbReference type="NCBI Taxonomy" id="578459"/>
    <lineage>
        <taxon>Eukaryota</taxon>
        <taxon>Fungi</taxon>
        <taxon>Dikarya</taxon>
        <taxon>Basidiomycota</taxon>
        <taxon>Pucciniomycotina</taxon>
        <taxon>Microbotryomycetes</taxon>
        <taxon>Sporidiobolales</taxon>
        <taxon>Sporidiobolaceae</taxon>
        <taxon>Rhodotorula</taxon>
    </lineage>
</organism>
<dbReference type="PROSITE" id="PS00463">
    <property type="entry name" value="ZN2_CY6_FUNGAL_1"/>
    <property type="match status" value="1"/>
</dbReference>
<evidence type="ECO:0000313" key="5">
    <source>
        <dbReference type="EMBL" id="KPV75052.1"/>
    </source>
</evidence>
<dbReference type="SUPFAM" id="SSF57701">
    <property type="entry name" value="Zn2/Cys6 DNA-binding domain"/>
    <property type="match status" value="1"/>
</dbReference>
<sequence length="673" mass="71535">MSPDLSPCSPSTSAAPVTKRISKACEPCRARRTRCDGDQPCKKCVAAGGLACSYRTKARPMRRARLVRPFSLAQSSGTGAADGDGALQGMRTIEACLERQYEERTGTPISLNLPDVDTHPALALDTPLPLLPTVSDPILAALCQTFVREVLGMFSSLSADRLYQLEQRRRDLPSTVTPDQRALLYAVYAMGYLRQASTLRATDDTLPVPIDPTLARIDVAYFRHALDLVQIPASPTALEALNVLLLLALSTASIRTTRQVMSKLCYGVQELGLHKQATAEAYPAEYSTSSILFMIVWNDTYLAGLTGHAPFLRDVDMALLTDAPDSGGIVAPGMAQLVKQEADLLREAHAHPARPRTDAPFVLAHDARLFAFLKQFGSSTDDYQNMANRFTQTHYHFLRLLVRAPSSTDPVLGPSSLSILSRSAMHLLRHYEQTFRQTRYNNVVWPVLVRVVGAGHAVLQALWHGEIVRVEAEEAMAKVMWLVDKLRVRWDVAAAQAAANFAALCAALELDVPSLATPATTPFELPLPPPLAPAPPPAPAPAPGPTPSAAPAPSAALPVFHAADLPPLPPPPHLAHGPSLDSAPVAPSIGHTSVFDLDLEHGGSSTSPLVSGLTPSVVGSGALELELDERGAAGAGGAGGGFGEMPDFWGAAGLAGELGGVDEGALGGAWWMA</sequence>
<dbReference type="OrthoDB" id="2399539at2759"/>
<dbReference type="CDD" id="cd12148">
    <property type="entry name" value="fungal_TF_MHR"/>
    <property type="match status" value="1"/>
</dbReference>
<dbReference type="GO" id="GO:0000981">
    <property type="term" value="F:DNA-binding transcription factor activity, RNA polymerase II-specific"/>
    <property type="evidence" value="ECO:0007669"/>
    <property type="project" value="InterPro"/>
</dbReference>
<dbReference type="OMA" id="TRHINCA"/>
<feature type="domain" description="Zn(2)-C6 fungal-type" evidence="4">
    <location>
        <begin position="24"/>
        <end position="54"/>
    </location>
</feature>
<dbReference type="GeneID" id="28977525"/>
<dbReference type="EMBL" id="KQ474079">
    <property type="protein sequence ID" value="KPV75052.1"/>
    <property type="molecule type" value="Genomic_DNA"/>
</dbReference>
<comment type="subcellular location">
    <subcellularLocation>
        <location evidence="1">Nucleus</location>
    </subcellularLocation>
</comment>
<evidence type="ECO:0000256" key="1">
    <source>
        <dbReference type="ARBA" id="ARBA00004123"/>
    </source>
</evidence>
<dbReference type="Gene3D" id="4.10.240.10">
    <property type="entry name" value="Zn(2)-C6 fungal-type DNA-binding domain"/>
    <property type="match status" value="1"/>
</dbReference>
<dbReference type="STRING" id="578459.A0A194S385"/>
<dbReference type="SMART" id="SM00066">
    <property type="entry name" value="GAL4"/>
    <property type="match status" value="1"/>
</dbReference>
<evidence type="ECO:0000256" key="2">
    <source>
        <dbReference type="ARBA" id="ARBA00023242"/>
    </source>
</evidence>
<dbReference type="GO" id="GO:0008270">
    <property type="term" value="F:zinc ion binding"/>
    <property type="evidence" value="ECO:0007669"/>
    <property type="project" value="InterPro"/>
</dbReference>
<proteinExistence type="predicted"/>
<dbReference type="AlphaFoldDB" id="A0A194S385"/>
<evidence type="ECO:0000256" key="3">
    <source>
        <dbReference type="SAM" id="MobiDB-lite"/>
    </source>
</evidence>
<dbReference type="PANTHER" id="PTHR31001">
    <property type="entry name" value="UNCHARACTERIZED TRANSCRIPTIONAL REGULATORY PROTEIN"/>
    <property type="match status" value="1"/>
</dbReference>
<dbReference type="CDD" id="cd00067">
    <property type="entry name" value="GAL4"/>
    <property type="match status" value="1"/>
</dbReference>
<name>A0A194S385_RHOGW</name>
<dbReference type="InterPro" id="IPR050613">
    <property type="entry name" value="Sec_Metabolite_Reg"/>
</dbReference>
<accession>A0A194S385</accession>
<feature type="compositionally biased region" description="Low complexity" evidence="3">
    <location>
        <begin position="551"/>
        <end position="565"/>
    </location>
</feature>
<dbReference type="GO" id="GO:0005634">
    <property type="term" value="C:nucleus"/>
    <property type="evidence" value="ECO:0007669"/>
    <property type="project" value="UniProtKB-SubCell"/>
</dbReference>
<dbReference type="Pfam" id="PF00172">
    <property type="entry name" value="Zn_clus"/>
    <property type="match status" value="1"/>
</dbReference>
<evidence type="ECO:0000313" key="6">
    <source>
        <dbReference type="Proteomes" id="UP000053890"/>
    </source>
</evidence>
<dbReference type="InterPro" id="IPR036864">
    <property type="entry name" value="Zn2-C6_fun-type_DNA-bd_sf"/>
</dbReference>
<gene>
    <name evidence="5" type="ORF">RHOBADRAFT_53951</name>
</gene>
<dbReference type="RefSeq" id="XP_018271101.1">
    <property type="nucleotide sequence ID" value="XM_018417077.1"/>
</dbReference>
<keyword evidence="6" id="KW-1185">Reference proteome</keyword>
<evidence type="ECO:0000259" key="4">
    <source>
        <dbReference type="PROSITE" id="PS50048"/>
    </source>
</evidence>
<dbReference type="PROSITE" id="PS50048">
    <property type="entry name" value="ZN2_CY6_FUNGAL_2"/>
    <property type="match status" value="1"/>
</dbReference>
<protein>
    <recommendedName>
        <fullName evidence="4">Zn(2)-C6 fungal-type domain-containing protein</fullName>
    </recommendedName>
</protein>
<feature type="compositionally biased region" description="Pro residues" evidence="3">
    <location>
        <begin position="525"/>
        <end position="550"/>
    </location>
</feature>
<dbReference type="Proteomes" id="UP000053890">
    <property type="component" value="Unassembled WGS sequence"/>
</dbReference>
<reference evidence="5 6" key="1">
    <citation type="journal article" date="2015" name="Front. Microbiol.">
        <title>Genome sequence of the plant growth promoting endophytic yeast Rhodotorula graminis WP1.</title>
        <authorList>
            <person name="Firrincieli A."/>
            <person name="Otillar R."/>
            <person name="Salamov A."/>
            <person name="Schmutz J."/>
            <person name="Khan Z."/>
            <person name="Redman R.S."/>
            <person name="Fleck N.D."/>
            <person name="Lindquist E."/>
            <person name="Grigoriev I.V."/>
            <person name="Doty S.L."/>
        </authorList>
    </citation>
    <scope>NUCLEOTIDE SEQUENCE [LARGE SCALE GENOMIC DNA]</scope>
    <source>
        <strain evidence="5 6">WP1</strain>
    </source>
</reference>
<feature type="region of interest" description="Disordered" evidence="3">
    <location>
        <begin position="521"/>
        <end position="585"/>
    </location>
</feature>
<keyword evidence="2" id="KW-0539">Nucleus</keyword>
<dbReference type="InterPro" id="IPR001138">
    <property type="entry name" value="Zn2Cys6_DnaBD"/>
</dbReference>